<accession>A0ABV5KIL3</accession>
<keyword evidence="1" id="KW-0808">Transferase</keyword>
<evidence type="ECO:0000313" key="3">
    <source>
        <dbReference type="Proteomes" id="UP001589747"/>
    </source>
</evidence>
<evidence type="ECO:0000313" key="2">
    <source>
        <dbReference type="EMBL" id="MFB9325051.1"/>
    </source>
</evidence>
<dbReference type="InterPro" id="IPR051706">
    <property type="entry name" value="Glycosyltransferase_domain"/>
</dbReference>
<dbReference type="Proteomes" id="UP001589747">
    <property type="component" value="Unassembled WGS sequence"/>
</dbReference>
<comment type="caution">
    <text evidence="2">The sequence shown here is derived from an EMBL/GenBank/DDBJ whole genome shotgun (WGS) entry which is preliminary data.</text>
</comment>
<dbReference type="SUPFAM" id="SSF53448">
    <property type="entry name" value="Nucleotide-diphospho-sugar transferases"/>
    <property type="match status" value="1"/>
</dbReference>
<dbReference type="InterPro" id="IPR007577">
    <property type="entry name" value="GlycoTrfase_DXD_sugar-bd_CS"/>
</dbReference>
<reference evidence="2 3" key="1">
    <citation type="submission" date="2024-09" db="EMBL/GenBank/DDBJ databases">
        <authorList>
            <person name="Sun Q."/>
            <person name="Mori K."/>
        </authorList>
    </citation>
    <scope>NUCLEOTIDE SEQUENCE [LARGE SCALE GENOMIC DNA]</scope>
    <source>
        <strain evidence="2 3">TISTR 2452</strain>
    </source>
</reference>
<protein>
    <submittedName>
        <fullName evidence="2">Glycosyltransferase family 32 protein</fullName>
    </submittedName>
</protein>
<dbReference type="PANTHER" id="PTHR32385:SF15">
    <property type="entry name" value="INOSITOL PHOSPHOCERAMIDE MANNOSYLTRANSFERASE 1"/>
    <property type="match status" value="1"/>
</dbReference>
<gene>
    <name evidence="2" type="ORF">ACFFSY_03830</name>
</gene>
<name>A0ABV5KIL3_9BACL</name>
<dbReference type="EMBL" id="JBHMDO010000008">
    <property type="protein sequence ID" value="MFB9325051.1"/>
    <property type="molecule type" value="Genomic_DNA"/>
</dbReference>
<dbReference type="Gene3D" id="3.90.550.20">
    <property type="match status" value="1"/>
</dbReference>
<proteinExistence type="predicted"/>
<evidence type="ECO:0000256" key="1">
    <source>
        <dbReference type="ARBA" id="ARBA00022679"/>
    </source>
</evidence>
<dbReference type="RefSeq" id="WP_377490135.1">
    <property type="nucleotide sequence ID" value="NZ_JBHMDO010000008.1"/>
</dbReference>
<dbReference type="InterPro" id="IPR029044">
    <property type="entry name" value="Nucleotide-diphossugar_trans"/>
</dbReference>
<sequence>MMEERRIPKTVHYVWFGRGEKSAKIVACMKSWKKHLGDYEFVEWNEDNFDLDSNRYVKQAYEARKYAFVSDYVRLYALYHHGGVYMDTDVEVLKPLDRFLTHEAFSGFEDERHVPTGLMAAEKGHAWIKELLDDYEDRDFTRADGTPDLTTNTHTITANCEQYGLVPNGQYQVLRNGVVMYPRTYFCPYDYINGANYITDDSYAIHHFAKSWLPARVRYRSELKRMVSKVAGPAFVAKLRELAGGRKKGSMR</sequence>
<dbReference type="PANTHER" id="PTHR32385">
    <property type="entry name" value="MANNOSYL PHOSPHORYLINOSITOL CERAMIDE SYNTHASE"/>
    <property type="match status" value="1"/>
</dbReference>
<dbReference type="Pfam" id="PF04488">
    <property type="entry name" value="Gly_transf_sug"/>
    <property type="match status" value="1"/>
</dbReference>
<organism evidence="2 3">
    <name type="scientific">Paenibacillus aurantiacus</name>
    <dbReference type="NCBI Taxonomy" id="1936118"/>
    <lineage>
        <taxon>Bacteria</taxon>
        <taxon>Bacillati</taxon>
        <taxon>Bacillota</taxon>
        <taxon>Bacilli</taxon>
        <taxon>Bacillales</taxon>
        <taxon>Paenibacillaceae</taxon>
        <taxon>Paenibacillus</taxon>
    </lineage>
</organism>
<keyword evidence="3" id="KW-1185">Reference proteome</keyword>